<protein>
    <submittedName>
        <fullName evidence="2">Uncharacterized protein</fullName>
    </submittedName>
</protein>
<proteinExistence type="predicted"/>
<evidence type="ECO:0000313" key="3">
    <source>
        <dbReference type="Proteomes" id="UP000321570"/>
    </source>
</evidence>
<dbReference type="Proteomes" id="UP000321570">
    <property type="component" value="Unassembled WGS sequence"/>
</dbReference>
<sequence length="141" mass="15841">QEALDAWSLDAATELLAAINVNTDNQRPPVSSHNVSIQDPGANLLPLDTLLDLVTRFAELLSKTKYMELLESSAFSDWCDLVHRWFELFIDTLQRHKGASNLTEINNQLNALEQQFNEEFAMTAAVTQHRQNAALQTSDIT</sequence>
<name>A0A564YR53_HYMDI</name>
<evidence type="ECO:0000256" key="1">
    <source>
        <dbReference type="SAM" id="Coils"/>
    </source>
</evidence>
<dbReference type="EMBL" id="CABIJS010000333">
    <property type="protein sequence ID" value="VUZ49640.1"/>
    <property type="molecule type" value="Genomic_DNA"/>
</dbReference>
<keyword evidence="3" id="KW-1185">Reference proteome</keyword>
<gene>
    <name evidence="2" type="ORF">WMSIL1_LOCUS8850</name>
</gene>
<accession>A0A564YR53</accession>
<reference evidence="2 3" key="1">
    <citation type="submission" date="2019-07" db="EMBL/GenBank/DDBJ databases">
        <authorList>
            <person name="Jastrzebski P J."/>
            <person name="Paukszto L."/>
            <person name="Jastrzebski P J."/>
        </authorList>
    </citation>
    <scope>NUCLEOTIDE SEQUENCE [LARGE SCALE GENOMIC DNA]</scope>
    <source>
        <strain evidence="2 3">WMS-il1</strain>
    </source>
</reference>
<organism evidence="2 3">
    <name type="scientific">Hymenolepis diminuta</name>
    <name type="common">Rat tapeworm</name>
    <dbReference type="NCBI Taxonomy" id="6216"/>
    <lineage>
        <taxon>Eukaryota</taxon>
        <taxon>Metazoa</taxon>
        <taxon>Spiralia</taxon>
        <taxon>Lophotrochozoa</taxon>
        <taxon>Platyhelminthes</taxon>
        <taxon>Cestoda</taxon>
        <taxon>Eucestoda</taxon>
        <taxon>Cyclophyllidea</taxon>
        <taxon>Hymenolepididae</taxon>
        <taxon>Hymenolepis</taxon>
    </lineage>
</organism>
<dbReference type="AlphaFoldDB" id="A0A564YR53"/>
<feature type="non-terminal residue" evidence="2">
    <location>
        <position position="1"/>
    </location>
</feature>
<feature type="coiled-coil region" evidence="1">
    <location>
        <begin position="95"/>
        <end position="122"/>
    </location>
</feature>
<keyword evidence="1" id="KW-0175">Coiled coil</keyword>
<feature type="non-terminal residue" evidence="2">
    <location>
        <position position="141"/>
    </location>
</feature>
<evidence type="ECO:0000313" key="2">
    <source>
        <dbReference type="EMBL" id="VUZ49640.1"/>
    </source>
</evidence>